<evidence type="ECO:0008006" key="4">
    <source>
        <dbReference type="Google" id="ProtNLM"/>
    </source>
</evidence>
<evidence type="ECO:0000313" key="3">
    <source>
        <dbReference type="Proteomes" id="UP000658278"/>
    </source>
</evidence>
<keyword evidence="3" id="KW-1185">Reference proteome</keyword>
<evidence type="ECO:0000256" key="1">
    <source>
        <dbReference type="SAM" id="SignalP"/>
    </source>
</evidence>
<reference evidence="2" key="1">
    <citation type="submission" date="2021-01" db="EMBL/GenBank/DDBJ databases">
        <title>Modified the classification status of verrucomicrobia.</title>
        <authorList>
            <person name="Feng X."/>
        </authorList>
    </citation>
    <scope>NUCLEOTIDE SEQUENCE</scope>
    <source>
        <strain evidence="2">KCTC 22201</strain>
    </source>
</reference>
<organism evidence="2 3">
    <name type="scientific">Haloferula rosea</name>
    <dbReference type="NCBI Taxonomy" id="490093"/>
    <lineage>
        <taxon>Bacteria</taxon>
        <taxon>Pseudomonadati</taxon>
        <taxon>Verrucomicrobiota</taxon>
        <taxon>Verrucomicrobiia</taxon>
        <taxon>Verrucomicrobiales</taxon>
        <taxon>Verrucomicrobiaceae</taxon>
        <taxon>Haloferula</taxon>
    </lineage>
</organism>
<dbReference type="PROSITE" id="PS51257">
    <property type="entry name" value="PROKAR_LIPOPROTEIN"/>
    <property type="match status" value="1"/>
</dbReference>
<feature type="signal peptide" evidence="1">
    <location>
        <begin position="1"/>
        <end position="23"/>
    </location>
</feature>
<protein>
    <recommendedName>
        <fullName evidence="4">Secreted protein</fullName>
    </recommendedName>
</protein>
<gene>
    <name evidence="2" type="ORF">JIN81_01365</name>
</gene>
<evidence type="ECO:0000313" key="2">
    <source>
        <dbReference type="EMBL" id="MBK1825653.1"/>
    </source>
</evidence>
<dbReference type="Proteomes" id="UP000658278">
    <property type="component" value="Unassembled WGS sequence"/>
</dbReference>
<dbReference type="RefSeq" id="WP_200275512.1">
    <property type="nucleotide sequence ID" value="NZ_JAENII010000001.1"/>
</dbReference>
<accession>A0A934R811</accession>
<feature type="chain" id="PRO_5037060384" description="Secreted protein" evidence="1">
    <location>
        <begin position="24"/>
        <end position="82"/>
    </location>
</feature>
<comment type="caution">
    <text evidence="2">The sequence shown here is derived from an EMBL/GenBank/DDBJ whole genome shotgun (WGS) entry which is preliminary data.</text>
</comment>
<dbReference type="EMBL" id="JAENII010000001">
    <property type="protein sequence ID" value="MBK1825653.1"/>
    <property type="molecule type" value="Genomic_DNA"/>
</dbReference>
<proteinExistence type="predicted"/>
<sequence>MKKYMNVLSLAAFSIGTGFALTACDVDKVEDGEMPEVKVEGEVKLPDYNVEGPEVTTGTKKVEVEVPTVDVDLPDEEDTAEE</sequence>
<name>A0A934R811_9BACT</name>
<dbReference type="AlphaFoldDB" id="A0A934R811"/>
<keyword evidence="1" id="KW-0732">Signal</keyword>